<proteinExistence type="inferred from homology"/>
<evidence type="ECO:0000256" key="2">
    <source>
        <dbReference type="ARBA" id="ARBA00006275"/>
    </source>
</evidence>
<evidence type="ECO:0000256" key="5">
    <source>
        <dbReference type="ARBA" id="ARBA00023237"/>
    </source>
</evidence>
<dbReference type="Gene3D" id="1.25.40.900">
    <property type="match status" value="1"/>
</dbReference>
<dbReference type="Proteomes" id="UP000184498">
    <property type="component" value="Unassembled WGS sequence"/>
</dbReference>
<gene>
    <name evidence="8" type="ORF">SAMN05444371_1759</name>
</gene>
<evidence type="ECO:0000259" key="6">
    <source>
        <dbReference type="Pfam" id="PF07980"/>
    </source>
</evidence>
<keyword evidence="5" id="KW-0998">Cell outer membrane</keyword>
<evidence type="ECO:0000256" key="1">
    <source>
        <dbReference type="ARBA" id="ARBA00004442"/>
    </source>
</evidence>
<organism evidence="8 9">
    <name type="scientific">Epilithonimonas mollis</name>
    <dbReference type="NCBI Taxonomy" id="216903"/>
    <lineage>
        <taxon>Bacteria</taxon>
        <taxon>Pseudomonadati</taxon>
        <taxon>Bacteroidota</taxon>
        <taxon>Flavobacteriia</taxon>
        <taxon>Flavobacteriales</taxon>
        <taxon>Weeksellaceae</taxon>
        <taxon>Chryseobacterium group</taxon>
        <taxon>Epilithonimonas</taxon>
    </lineage>
</organism>
<dbReference type="InterPro" id="IPR012944">
    <property type="entry name" value="SusD_RagB_dom"/>
</dbReference>
<evidence type="ECO:0000313" key="9">
    <source>
        <dbReference type="Proteomes" id="UP000184498"/>
    </source>
</evidence>
<dbReference type="SUPFAM" id="SSF48452">
    <property type="entry name" value="TPR-like"/>
    <property type="match status" value="1"/>
</dbReference>
<dbReference type="AlphaFoldDB" id="A0A1M6R9K2"/>
<keyword evidence="4" id="KW-0472">Membrane</keyword>
<evidence type="ECO:0000256" key="3">
    <source>
        <dbReference type="ARBA" id="ARBA00022729"/>
    </source>
</evidence>
<dbReference type="Pfam" id="PF14322">
    <property type="entry name" value="SusD-like_3"/>
    <property type="match status" value="1"/>
</dbReference>
<dbReference type="GO" id="GO:0009279">
    <property type="term" value="C:cell outer membrane"/>
    <property type="evidence" value="ECO:0007669"/>
    <property type="project" value="UniProtKB-SubCell"/>
</dbReference>
<evidence type="ECO:0000256" key="4">
    <source>
        <dbReference type="ARBA" id="ARBA00023136"/>
    </source>
</evidence>
<comment type="similarity">
    <text evidence="2">Belongs to the SusD family.</text>
</comment>
<evidence type="ECO:0000259" key="7">
    <source>
        <dbReference type="Pfam" id="PF14322"/>
    </source>
</evidence>
<comment type="subcellular location">
    <subcellularLocation>
        <location evidence="1">Cell outer membrane</location>
    </subcellularLocation>
</comment>
<dbReference type="Gene3D" id="1.25.40.390">
    <property type="match status" value="1"/>
</dbReference>
<dbReference type="Gene3D" id="2.20.20.130">
    <property type="match status" value="1"/>
</dbReference>
<feature type="domain" description="SusD-like N-terminal" evidence="7">
    <location>
        <begin position="39"/>
        <end position="228"/>
    </location>
</feature>
<dbReference type="InterPro" id="IPR033985">
    <property type="entry name" value="SusD-like_N"/>
</dbReference>
<feature type="domain" description="RagB/SusD" evidence="6">
    <location>
        <begin position="342"/>
        <end position="485"/>
    </location>
</feature>
<dbReference type="InterPro" id="IPR011990">
    <property type="entry name" value="TPR-like_helical_dom_sf"/>
</dbReference>
<keyword evidence="9" id="KW-1185">Reference proteome</keyword>
<dbReference type="RefSeq" id="WP_072997436.1">
    <property type="nucleotide sequence ID" value="NZ_FRAM01000002.1"/>
</dbReference>
<evidence type="ECO:0000313" key="8">
    <source>
        <dbReference type="EMBL" id="SHK29155.1"/>
    </source>
</evidence>
<dbReference type="Pfam" id="PF07980">
    <property type="entry name" value="SusD_RagB"/>
    <property type="match status" value="1"/>
</dbReference>
<reference evidence="9" key="1">
    <citation type="submission" date="2016-11" db="EMBL/GenBank/DDBJ databases">
        <authorList>
            <person name="Varghese N."/>
            <person name="Submissions S."/>
        </authorList>
    </citation>
    <scope>NUCLEOTIDE SEQUENCE [LARGE SCALE GENOMIC DNA]</scope>
    <source>
        <strain evidence="9">DSM 18016</strain>
    </source>
</reference>
<protein>
    <submittedName>
        <fullName evidence="8">SusD family protein</fullName>
    </submittedName>
</protein>
<dbReference type="EMBL" id="FRAM01000002">
    <property type="protein sequence ID" value="SHK29155.1"/>
    <property type="molecule type" value="Genomic_DNA"/>
</dbReference>
<name>A0A1M6R9K2_9FLAO</name>
<dbReference type="STRING" id="216903.SAMN05444371_1759"/>
<accession>A0A1M6R9K2</accession>
<sequence length="485" mass="53942">MKKYIKTITAAALLIVSANSCSDKELELLPPDQDLLELSLNNEEQLQQFLNRAYFSMSSASAFGTDILVYGDLLSDHINVVTPAPTSFTNLYTLTYSGLSSDFGFYRTLYDAIAKCNLIINNTKVEDSENVSRIKAEAKIIRGFAYFTLVNFFSPTPTSGVNQEYGVPLLLENYDATLQKPRASIAEVYNQIISDLTDGANNAGEGSTENKVTLTRTAAKLLLSRVYLTRRANGDAQLALQYASDVVENSPSGIFAPVNSSTQANYVNYFTSSNDDISENQPETIWELDMTSLTSTVNGIGANKAISGYYDRVDSRKCLMFTRSFYDALNSTTDVRKGLFSTASGGNTPSGVWTTKFPRLSSGGNYTRNNKILRFAEAELNQIEAYYLTGQTQIALTKLNSFAQKRKGTQYTGSNLLDDILKEREKEFFAEGYRFFDLKRYSLPLVKNANCTINCNVPANDKLFVMPMNQDALNYNLNLKQYPGY</sequence>
<dbReference type="OrthoDB" id="630434at2"/>
<keyword evidence="3" id="KW-0732">Signal</keyword>